<feature type="transmembrane region" description="Helical" evidence="5">
    <location>
        <begin position="309"/>
        <end position="326"/>
    </location>
</feature>
<evidence type="ECO:0000313" key="8">
    <source>
        <dbReference type="Proteomes" id="UP000784286"/>
    </source>
</evidence>
<dbReference type="EMBL" id="JAHLFJ010000079">
    <property type="protein sequence ID" value="MBU3856576.1"/>
    <property type="molecule type" value="Genomic_DNA"/>
</dbReference>
<dbReference type="Pfam" id="PF00092">
    <property type="entry name" value="VWA"/>
    <property type="match status" value="1"/>
</dbReference>
<dbReference type="InterPro" id="IPR050768">
    <property type="entry name" value="UPF0353/GerABKA_families"/>
</dbReference>
<dbReference type="PANTHER" id="PTHR22550:SF5">
    <property type="entry name" value="LEUCINE ZIPPER PROTEIN 4"/>
    <property type="match status" value="1"/>
</dbReference>
<feature type="transmembrane region" description="Helical" evidence="5">
    <location>
        <begin position="6"/>
        <end position="25"/>
    </location>
</feature>
<keyword evidence="1" id="KW-1003">Cell membrane</keyword>
<organism evidence="7 8">
    <name type="scientific">Candidatus Phocaeicola excrementipullorum</name>
    <dbReference type="NCBI Taxonomy" id="2838731"/>
    <lineage>
        <taxon>Bacteria</taxon>
        <taxon>Pseudomonadati</taxon>
        <taxon>Bacteroidota</taxon>
        <taxon>Bacteroidia</taxon>
        <taxon>Bacteroidales</taxon>
        <taxon>Bacteroidaceae</taxon>
        <taxon>Phocaeicola</taxon>
    </lineage>
</organism>
<dbReference type="InterPro" id="IPR024163">
    <property type="entry name" value="Aerotolerance_reg_N"/>
</dbReference>
<keyword evidence="3 5" id="KW-1133">Transmembrane helix</keyword>
<dbReference type="Gene3D" id="3.40.50.410">
    <property type="entry name" value="von Willebrand factor, type A domain"/>
    <property type="match status" value="1"/>
</dbReference>
<proteinExistence type="predicted"/>
<evidence type="ECO:0000256" key="3">
    <source>
        <dbReference type="ARBA" id="ARBA00022989"/>
    </source>
</evidence>
<evidence type="ECO:0000313" key="7">
    <source>
        <dbReference type="EMBL" id="MBU3856576.1"/>
    </source>
</evidence>
<reference evidence="7" key="1">
    <citation type="journal article" date="2021" name="PeerJ">
        <title>Extensive microbial diversity within the chicken gut microbiome revealed by metagenomics and culture.</title>
        <authorList>
            <person name="Gilroy R."/>
            <person name="Ravi A."/>
            <person name="Getino M."/>
            <person name="Pursley I."/>
            <person name="Horton D.L."/>
            <person name="Alikhan N.F."/>
            <person name="Baker D."/>
            <person name="Gharbi K."/>
            <person name="Hall N."/>
            <person name="Watson M."/>
            <person name="Adriaenssens E.M."/>
            <person name="Foster-Nyarko E."/>
            <person name="Jarju S."/>
            <person name="Secka A."/>
            <person name="Antonio M."/>
            <person name="Oren A."/>
            <person name="Chaudhuri R.R."/>
            <person name="La Ragione R."/>
            <person name="Hildebrand F."/>
            <person name="Pallen M.J."/>
        </authorList>
    </citation>
    <scope>NUCLEOTIDE SEQUENCE</scope>
    <source>
        <strain evidence="7">8470</strain>
    </source>
</reference>
<dbReference type="PANTHER" id="PTHR22550">
    <property type="entry name" value="SPORE GERMINATION PROTEIN"/>
    <property type="match status" value="1"/>
</dbReference>
<protein>
    <submittedName>
        <fullName evidence="7">VWA domain-containing protein</fullName>
    </submittedName>
</protein>
<dbReference type="AlphaFoldDB" id="A0A948X3J2"/>
<dbReference type="SMART" id="SM00327">
    <property type="entry name" value="VWA"/>
    <property type="match status" value="1"/>
</dbReference>
<feature type="domain" description="VWFA" evidence="6">
    <location>
        <begin position="91"/>
        <end position="290"/>
    </location>
</feature>
<evidence type="ECO:0000256" key="4">
    <source>
        <dbReference type="ARBA" id="ARBA00023136"/>
    </source>
</evidence>
<reference evidence="7" key="2">
    <citation type="submission" date="2021-04" db="EMBL/GenBank/DDBJ databases">
        <authorList>
            <person name="Gilroy R."/>
        </authorList>
    </citation>
    <scope>NUCLEOTIDE SEQUENCE</scope>
    <source>
        <strain evidence="7">8470</strain>
    </source>
</reference>
<evidence type="ECO:0000259" key="6">
    <source>
        <dbReference type="PROSITE" id="PS50234"/>
    </source>
</evidence>
<accession>A0A948X3J2</accession>
<dbReference type="InterPro" id="IPR036465">
    <property type="entry name" value="vWFA_dom_sf"/>
</dbReference>
<keyword evidence="2 5" id="KW-0812">Transmembrane</keyword>
<gene>
    <name evidence="7" type="ORF">H9928_08495</name>
</gene>
<dbReference type="Pfam" id="PF07584">
    <property type="entry name" value="BatA"/>
    <property type="match status" value="1"/>
</dbReference>
<evidence type="ECO:0000256" key="5">
    <source>
        <dbReference type="SAM" id="Phobius"/>
    </source>
</evidence>
<dbReference type="SUPFAM" id="SSF53300">
    <property type="entry name" value="vWA-like"/>
    <property type="match status" value="1"/>
</dbReference>
<sequence>MFRFGEPLYLYLLIVVPILAAFYFYSNYRRRRRLKEYGDMELLKQLMPEVSKYRPDVKFWLLLAAMVMVIFMLAQPQFGSKMETVKRQGIETVVALDISNSMLAQDVAPSRLEKSKKLISRLVETFNNDKVALIVFAGEAFTQLPITSDYVSAKMFLETISPSLISTQGTDIRAAINLAMKSFTPNDGVGRAIVLITDGENHEGGAIEAAQEAAKKGIHVFVLGVGSPDGSPIPVEGSNEFRRDKEGNVVVTRLNEEMCREIARAGNGMYVRVDNTNNAERALNAEVNKLAKADVETQVFTEFDEQFRVLAWLALILLAVEIMILNRRNPLFKNVKLFKQN</sequence>
<dbReference type="Proteomes" id="UP000784286">
    <property type="component" value="Unassembled WGS sequence"/>
</dbReference>
<feature type="transmembrane region" description="Helical" evidence="5">
    <location>
        <begin position="59"/>
        <end position="78"/>
    </location>
</feature>
<dbReference type="InterPro" id="IPR002035">
    <property type="entry name" value="VWF_A"/>
</dbReference>
<evidence type="ECO:0000256" key="1">
    <source>
        <dbReference type="ARBA" id="ARBA00022475"/>
    </source>
</evidence>
<evidence type="ECO:0000256" key="2">
    <source>
        <dbReference type="ARBA" id="ARBA00022692"/>
    </source>
</evidence>
<dbReference type="PROSITE" id="PS50234">
    <property type="entry name" value="VWFA"/>
    <property type="match status" value="1"/>
</dbReference>
<keyword evidence="4 5" id="KW-0472">Membrane</keyword>
<comment type="caution">
    <text evidence="7">The sequence shown here is derived from an EMBL/GenBank/DDBJ whole genome shotgun (WGS) entry which is preliminary data.</text>
</comment>
<name>A0A948X3J2_9BACT</name>